<accession>A0ABW1V896</accession>
<feature type="transmembrane region" description="Helical" evidence="6">
    <location>
        <begin position="98"/>
        <end position="118"/>
    </location>
</feature>
<evidence type="ECO:0000256" key="2">
    <source>
        <dbReference type="ARBA" id="ARBA00022475"/>
    </source>
</evidence>
<keyword evidence="4 6" id="KW-1133">Transmembrane helix</keyword>
<dbReference type="RefSeq" id="WP_379238002.1">
    <property type="nucleotide sequence ID" value="NZ_JBHSTE010000008.1"/>
</dbReference>
<dbReference type="InterPro" id="IPR039072">
    <property type="entry name" value="ATP_synth_I_Bacilli"/>
</dbReference>
<evidence type="ECO:0000256" key="5">
    <source>
        <dbReference type="ARBA" id="ARBA00023136"/>
    </source>
</evidence>
<evidence type="ECO:0000256" key="1">
    <source>
        <dbReference type="ARBA" id="ARBA00004651"/>
    </source>
</evidence>
<reference evidence="8" key="1">
    <citation type="journal article" date="2019" name="Int. J. Syst. Evol. Microbiol.">
        <title>The Global Catalogue of Microorganisms (GCM) 10K type strain sequencing project: providing services to taxonomists for standard genome sequencing and annotation.</title>
        <authorList>
            <consortium name="The Broad Institute Genomics Platform"/>
            <consortium name="The Broad Institute Genome Sequencing Center for Infectious Disease"/>
            <person name="Wu L."/>
            <person name="Ma J."/>
        </authorList>
    </citation>
    <scope>NUCLEOTIDE SEQUENCE [LARGE SCALE GENOMIC DNA]</scope>
    <source>
        <strain evidence="8">PCU 280</strain>
    </source>
</reference>
<evidence type="ECO:0000256" key="4">
    <source>
        <dbReference type="ARBA" id="ARBA00022989"/>
    </source>
</evidence>
<proteinExistence type="predicted"/>
<keyword evidence="5 6" id="KW-0472">Membrane</keyword>
<dbReference type="EMBL" id="JBHSTE010000008">
    <property type="protein sequence ID" value="MFC6334947.1"/>
    <property type="molecule type" value="Genomic_DNA"/>
</dbReference>
<dbReference type="PANTHER" id="PTHR40035">
    <property type="entry name" value="ATP SYNTHASE PROTEIN I"/>
    <property type="match status" value="1"/>
</dbReference>
<keyword evidence="8" id="KW-1185">Reference proteome</keyword>
<evidence type="ECO:0000256" key="6">
    <source>
        <dbReference type="SAM" id="Phobius"/>
    </source>
</evidence>
<organism evidence="7 8">
    <name type="scientific">Paenibacillus septentrionalis</name>
    <dbReference type="NCBI Taxonomy" id="429342"/>
    <lineage>
        <taxon>Bacteria</taxon>
        <taxon>Bacillati</taxon>
        <taxon>Bacillota</taxon>
        <taxon>Bacilli</taxon>
        <taxon>Bacillales</taxon>
        <taxon>Paenibacillaceae</taxon>
        <taxon>Paenibacillus</taxon>
    </lineage>
</organism>
<sequence length="129" mass="14105">MDKMMKSATRWMLYLLALSLIAYALFPEWRSVAFGLALGLIASAMNAFLLQRRVGLVTDSVTQEGTRVRRKGLGFGNRIATVLLLAMFGYQYPDIINLPAALAGSMVMPFLLLIAAIIHTVKENNGGKG</sequence>
<evidence type="ECO:0000313" key="8">
    <source>
        <dbReference type="Proteomes" id="UP001596233"/>
    </source>
</evidence>
<evidence type="ECO:0000313" key="7">
    <source>
        <dbReference type="EMBL" id="MFC6334947.1"/>
    </source>
</evidence>
<comment type="caution">
    <text evidence="7">The sequence shown here is derived from an EMBL/GenBank/DDBJ whole genome shotgun (WGS) entry which is preliminary data.</text>
</comment>
<name>A0ABW1V896_9BACL</name>
<comment type="subcellular location">
    <subcellularLocation>
        <location evidence="1">Cell membrane</location>
        <topology evidence="1">Multi-pass membrane protein</topology>
    </subcellularLocation>
</comment>
<keyword evidence="2" id="KW-1003">Cell membrane</keyword>
<gene>
    <name evidence="7" type="ORF">ACFP56_20135</name>
</gene>
<keyword evidence="3 6" id="KW-0812">Transmembrane</keyword>
<evidence type="ECO:0000256" key="3">
    <source>
        <dbReference type="ARBA" id="ARBA00022692"/>
    </source>
</evidence>
<feature type="transmembrane region" description="Helical" evidence="6">
    <location>
        <begin position="72"/>
        <end position="92"/>
    </location>
</feature>
<feature type="transmembrane region" description="Helical" evidence="6">
    <location>
        <begin position="34"/>
        <end position="51"/>
    </location>
</feature>
<protein>
    <submittedName>
        <fullName evidence="7">ATP synthase subunit I</fullName>
    </submittedName>
</protein>
<dbReference type="Pfam" id="PF03899">
    <property type="entry name" value="ATP-synt_I"/>
    <property type="match status" value="1"/>
</dbReference>
<dbReference type="InterPro" id="IPR005598">
    <property type="entry name" value="ATP_synth_I"/>
</dbReference>
<dbReference type="PANTHER" id="PTHR40035:SF1">
    <property type="entry name" value="ATP SYNTHASE PROTEIN I"/>
    <property type="match status" value="1"/>
</dbReference>
<dbReference type="Proteomes" id="UP001596233">
    <property type="component" value="Unassembled WGS sequence"/>
</dbReference>